<gene>
    <name evidence="1" type="ORF">HDF14_001297</name>
</gene>
<dbReference type="RefSeq" id="WP_183974571.1">
    <property type="nucleotide sequence ID" value="NZ_JACHEB010000002.1"/>
</dbReference>
<dbReference type="Proteomes" id="UP000535182">
    <property type="component" value="Unassembled WGS sequence"/>
</dbReference>
<evidence type="ECO:0000313" key="1">
    <source>
        <dbReference type="EMBL" id="MBB5327692.1"/>
    </source>
</evidence>
<proteinExistence type="predicted"/>
<comment type="caution">
    <text evidence="1">The sequence shown here is derived from an EMBL/GenBank/DDBJ whole genome shotgun (WGS) entry which is preliminary data.</text>
</comment>
<dbReference type="AlphaFoldDB" id="A0A9X0QC76"/>
<organism evidence="1 2">
    <name type="scientific">Tunturiibacter gelidiferens</name>
    <dbReference type="NCBI Taxonomy" id="3069689"/>
    <lineage>
        <taxon>Bacteria</taxon>
        <taxon>Pseudomonadati</taxon>
        <taxon>Acidobacteriota</taxon>
        <taxon>Terriglobia</taxon>
        <taxon>Terriglobales</taxon>
        <taxon>Acidobacteriaceae</taxon>
        <taxon>Tunturiibacter</taxon>
    </lineage>
</organism>
<dbReference type="EMBL" id="JACHEB010000002">
    <property type="protein sequence ID" value="MBB5327692.1"/>
    <property type="molecule type" value="Genomic_DNA"/>
</dbReference>
<reference evidence="1 2" key="1">
    <citation type="submission" date="2020-08" db="EMBL/GenBank/DDBJ databases">
        <title>Genomic Encyclopedia of Type Strains, Phase IV (KMG-V): Genome sequencing to study the core and pangenomes of soil and plant-associated prokaryotes.</title>
        <authorList>
            <person name="Whitman W."/>
        </authorList>
    </citation>
    <scope>NUCLEOTIDE SEQUENCE [LARGE SCALE GENOMIC DNA]</scope>
    <source>
        <strain evidence="1 2">X5P2</strain>
    </source>
</reference>
<accession>A0A9X0QC76</accession>
<protein>
    <submittedName>
        <fullName evidence="1">Uncharacterized protein</fullName>
    </submittedName>
</protein>
<evidence type="ECO:0000313" key="2">
    <source>
        <dbReference type="Proteomes" id="UP000535182"/>
    </source>
</evidence>
<keyword evidence="2" id="KW-1185">Reference proteome</keyword>
<name>A0A9X0QC76_9BACT</name>
<sequence>MMTLIEEMRLFLQQMCGAIGMSGTAMNVVPAVVLGVVLNVAAIGLVESVRTEERPTCQKTTLHAAAQTELKVMRTVVTSTLKTISKGQRRWCVARSWVSSFQREVADYVMGTTGIRVAPMAYECARSTKEIQKSKSCHLRVVRRAA</sequence>